<comment type="caution">
    <text evidence="1">The sequence shown here is derived from an EMBL/GenBank/DDBJ whole genome shotgun (WGS) entry which is preliminary data.</text>
</comment>
<organism evidence="1 2">
    <name type="scientific">Caldimicrobium thiodismutans</name>
    <dbReference type="NCBI Taxonomy" id="1653476"/>
    <lineage>
        <taxon>Bacteria</taxon>
        <taxon>Pseudomonadati</taxon>
        <taxon>Thermodesulfobacteriota</taxon>
        <taxon>Thermodesulfobacteria</taxon>
        <taxon>Thermodesulfobacteriales</taxon>
        <taxon>Thermodesulfobacteriaceae</taxon>
        <taxon>Caldimicrobium</taxon>
    </lineage>
</organism>
<protein>
    <recommendedName>
        <fullName evidence="3">Tetratricopeptide repeat protein</fullName>
    </recommendedName>
</protein>
<gene>
    <name evidence="1" type="ORF">C0197_02085</name>
</gene>
<evidence type="ECO:0000313" key="2">
    <source>
        <dbReference type="Proteomes" id="UP000235731"/>
    </source>
</evidence>
<dbReference type="Pfam" id="PF13181">
    <property type="entry name" value="TPR_8"/>
    <property type="match status" value="1"/>
</dbReference>
<name>A0A2N7PKC6_9BACT</name>
<dbReference type="InterPro" id="IPR011990">
    <property type="entry name" value="TPR-like_helical_dom_sf"/>
</dbReference>
<evidence type="ECO:0008006" key="3">
    <source>
        <dbReference type="Google" id="ProtNLM"/>
    </source>
</evidence>
<evidence type="ECO:0000313" key="1">
    <source>
        <dbReference type="EMBL" id="PMP63675.1"/>
    </source>
</evidence>
<sequence length="611" mass="72495">MFLKRLISLILVLSFIKALLVYSQTSIPLDKYLDLKKFGTSDQEMILKEIRKDFVNKEYKKVIEEFEKIGLFLRVNAEDMFLLSQAYLYTGNPEKAIDLAERTQSLKRGTSLYCEAGLLKVKALLILDKKPEAEKVLRELKGSFCVEEFKEKMNILESIAKNKIWEEDLSSKLLKEYLEELYEDRFNYLILKGKTKEAEKLAFEFINLTGDYRRGKDFFFKLAETYFKFGKIDEAKKYYQLIITEWDLTKEATISKFRLYQITYEKAKIKELLPPKTLEDLLMFITQIKTKYTEDKDLVEEASFLEIKVNFDRKNLERVRELSKEFIKGYSQSKYLSEVKKLYCEASVLIVSQYFLGGKVKTLREIAENEDEYLRESACGDFYYALGKEFFTYRIYGVSLDYFLTAYTYNLSKNNIPDLYLKLAYLADLYGETEIFKLLWEKVNQNLKEDLRSSPFFLYLKAKSIMDKNLKEALSIIKNLPYEKDFILLRKELYYKAYTKALEDKNYALAYEILRDSSFGNDPNGYILILSETLDRAPDFFEKILKEALEKFPQNREIRFLEVYYLTKKGDLKKSKEIMETLLKEKDYFSFYAKQQQKIQNLTQRVQEIVY</sequence>
<dbReference type="Proteomes" id="UP000235731">
    <property type="component" value="Unassembled WGS sequence"/>
</dbReference>
<proteinExistence type="predicted"/>
<dbReference type="InterPro" id="IPR019734">
    <property type="entry name" value="TPR_rpt"/>
</dbReference>
<reference evidence="1 2" key="1">
    <citation type="submission" date="2018-01" db="EMBL/GenBank/DDBJ databases">
        <title>Metagenomic assembled genomes from two thermal pools in the Uzon Caldera, Kamchatka, Russia.</title>
        <authorList>
            <person name="Wilkins L."/>
            <person name="Ettinger C."/>
        </authorList>
    </citation>
    <scope>NUCLEOTIDE SEQUENCE [LARGE SCALE GENOMIC DNA]</scope>
    <source>
        <strain evidence="1">ZAV-15</strain>
    </source>
</reference>
<dbReference type="EMBL" id="PNIE01000029">
    <property type="protein sequence ID" value="PMP63675.1"/>
    <property type="molecule type" value="Genomic_DNA"/>
</dbReference>
<accession>A0A2N7PKC6</accession>
<dbReference type="Gene3D" id="1.25.40.10">
    <property type="entry name" value="Tetratricopeptide repeat domain"/>
    <property type="match status" value="1"/>
</dbReference>
<dbReference type="SUPFAM" id="SSF48452">
    <property type="entry name" value="TPR-like"/>
    <property type="match status" value="1"/>
</dbReference>
<dbReference type="AlphaFoldDB" id="A0A2N7PKC6"/>